<keyword evidence="2" id="KW-0378">Hydrolase</keyword>
<sequence length="96" mass="11272">MPHEINQYLAIEVVITSGGIKTLEIYQGLGVPEVWFWQKELLTVYFLQNGEYIQQAKSQLFPNLDLSLLKKYLQYDEPFDAVLDFRNQLRNSLFSI</sequence>
<dbReference type="Pfam" id="PF05685">
    <property type="entry name" value="Uma2"/>
    <property type="match status" value="1"/>
</dbReference>
<keyword evidence="2" id="KW-0255">Endonuclease</keyword>
<name>A0A941JND1_9CHRO</name>
<dbReference type="EMBL" id="JADQBC010000115">
    <property type="protein sequence ID" value="MBR8829199.1"/>
    <property type="molecule type" value="Genomic_DNA"/>
</dbReference>
<feature type="domain" description="Putative restriction endonuclease" evidence="1">
    <location>
        <begin position="8"/>
        <end position="66"/>
    </location>
</feature>
<dbReference type="Proteomes" id="UP000767446">
    <property type="component" value="Unassembled WGS sequence"/>
</dbReference>
<accession>A0A941JND1</accession>
<keyword evidence="2" id="KW-0540">Nuclease</keyword>
<gene>
    <name evidence="2" type="ORF">DSM107014_15095</name>
</gene>
<evidence type="ECO:0000259" key="1">
    <source>
        <dbReference type="Pfam" id="PF05685"/>
    </source>
</evidence>
<proteinExistence type="predicted"/>
<dbReference type="AlphaFoldDB" id="A0A941JND1"/>
<comment type="caution">
    <text evidence="2">The sequence shown here is derived from an EMBL/GenBank/DDBJ whole genome shotgun (WGS) entry which is preliminary data.</text>
</comment>
<organism evidence="2 3">
    <name type="scientific">Gomphosphaeria aponina SAG 52.96 = DSM 107014</name>
    <dbReference type="NCBI Taxonomy" id="1521640"/>
    <lineage>
        <taxon>Bacteria</taxon>
        <taxon>Bacillati</taxon>
        <taxon>Cyanobacteriota</taxon>
        <taxon>Cyanophyceae</taxon>
        <taxon>Oscillatoriophycideae</taxon>
        <taxon>Chroococcales</taxon>
        <taxon>Gomphosphaeriaceae</taxon>
        <taxon>Gomphosphaeria</taxon>
    </lineage>
</organism>
<dbReference type="InterPro" id="IPR008538">
    <property type="entry name" value="Uma2"/>
</dbReference>
<evidence type="ECO:0000313" key="2">
    <source>
        <dbReference type="EMBL" id="MBR8829199.1"/>
    </source>
</evidence>
<evidence type="ECO:0000313" key="3">
    <source>
        <dbReference type="Proteomes" id="UP000767446"/>
    </source>
</evidence>
<dbReference type="GO" id="GO:0004519">
    <property type="term" value="F:endonuclease activity"/>
    <property type="evidence" value="ECO:0007669"/>
    <property type="project" value="UniProtKB-KW"/>
</dbReference>
<reference evidence="2" key="1">
    <citation type="submission" date="2021-02" db="EMBL/GenBank/DDBJ databases">
        <title>Metagenome analyses of Stigonema ocellatum DSM 106950, Chlorogloea purpurea SAG 13.99 and Gomphosphaeria aponina DSM 107014.</title>
        <authorList>
            <person name="Marter P."/>
            <person name="Huang S."/>
        </authorList>
    </citation>
    <scope>NUCLEOTIDE SEQUENCE</scope>
    <source>
        <strain evidence="2">JP213</strain>
    </source>
</reference>
<protein>
    <submittedName>
        <fullName evidence="2">Uma2 family endonuclease</fullName>
    </submittedName>
</protein>
<dbReference type="PANTHER" id="PTHR47152">
    <property type="entry name" value="SLR2084 PROTEIN-RELATED"/>
    <property type="match status" value="1"/>
</dbReference>